<gene>
    <name evidence="1" type="ORF">E5331_17475</name>
</gene>
<comment type="caution">
    <text evidence="1">The sequence shown here is derived from an EMBL/GenBank/DDBJ whole genome shotgun (WGS) entry which is preliminary data.</text>
</comment>
<keyword evidence="2" id="KW-1185">Reference proteome</keyword>
<reference evidence="1" key="1">
    <citation type="submission" date="2019-04" db="EMBL/GenBank/DDBJ databases">
        <title>Microbes associate with the intestines of laboratory mice.</title>
        <authorList>
            <person name="Navarre W."/>
            <person name="Wong E."/>
            <person name="Huang K."/>
            <person name="Tropini C."/>
            <person name="Ng K."/>
            <person name="Yu B."/>
        </authorList>
    </citation>
    <scope>NUCLEOTIDE SEQUENCE</scope>
    <source>
        <strain evidence="1">NM04_E33</strain>
    </source>
</reference>
<dbReference type="Proteomes" id="UP000306319">
    <property type="component" value="Unassembled WGS sequence"/>
</dbReference>
<evidence type="ECO:0000313" key="1">
    <source>
        <dbReference type="EMBL" id="TGY76814.1"/>
    </source>
</evidence>
<proteinExistence type="predicted"/>
<protein>
    <submittedName>
        <fullName evidence="1">Glycosyltransferase</fullName>
    </submittedName>
</protein>
<organism evidence="1 2">
    <name type="scientific">Lepagella muris</name>
    <dbReference type="NCBI Taxonomy" id="3032870"/>
    <lineage>
        <taxon>Bacteria</taxon>
        <taxon>Pseudomonadati</taxon>
        <taxon>Bacteroidota</taxon>
        <taxon>Bacteroidia</taxon>
        <taxon>Bacteroidales</taxon>
        <taxon>Muribaculaceae</taxon>
        <taxon>Lepagella</taxon>
    </lineage>
</organism>
<sequence length="315" mass="35344">MDRERRIRLALVVPCFQEESALPRTNDVLTSLLLKMSEAGLVGDDSYIVYVDDGSTDGTWGLISGYACCRVKGIRLSRNFGHQYALLAGMEYVAGNCDACVTIDADLQDDPSVIPDMVRAYMDGSEIVYGVRSKRVGDGWFKRHSAHCFYTTLRHLGVECVYDHADFRLLGRDALSALLEYGERNVFLRGIVPKLGYRQSKVYYQRGERKAGSSKYPLGKMIEFAGDGVTSFSVRPVRMLFWLGVVFMMAALLVGIYVMARYFSGETIEGWTSLILSIWFCTGILLIGLGILGEYVGKMYVEVKKRPRYNIAETV</sequence>
<dbReference type="EMBL" id="SRYB01000036">
    <property type="protein sequence ID" value="TGY76814.1"/>
    <property type="molecule type" value="Genomic_DNA"/>
</dbReference>
<accession>A0AC61RAQ2</accession>
<evidence type="ECO:0000313" key="2">
    <source>
        <dbReference type="Proteomes" id="UP000306319"/>
    </source>
</evidence>
<name>A0AC61RAQ2_9BACT</name>